<keyword evidence="4" id="KW-0067">ATP-binding</keyword>
<evidence type="ECO:0000256" key="7">
    <source>
        <dbReference type="ARBA" id="ARBA00048778"/>
    </source>
</evidence>
<dbReference type="InterPro" id="IPR003959">
    <property type="entry name" value="ATPase_AAA_core"/>
</dbReference>
<dbReference type="FunFam" id="1.10.8.60:FF:000081">
    <property type="entry name" value="AAA family ATPase/60S ribosome export protein"/>
    <property type="match status" value="1"/>
</dbReference>
<dbReference type="InParanoid" id="A0A5J5EL07"/>
<comment type="catalytic activity">
    <reaction evidence="7">
        <text>ATP + H2O = ADP + phosphate + H(+)</text>
        <dbReference type="Rhea" id="RHEA:13065"/>
        <dbReference type="ChEBI" id="CHEBI:15377"/>
        <dbReference type="ChEBI" id="CHEBI:15378"/>
        <dbReference type="ChEBI" id="CHEBI:30616"/>
        <dbReference type="ChEBI" id="CHEBI:43474"/>
        <dbReference type="ChEBI" id="CHEBI:456216"/>
    </reaction>
    <physiologicalReaction direction="left-to-right" evidence="7">
        <dbReference type="Rhea" id="RHEA:13066"/>
    </physiologicalReaction>
</comment>
<evidence type="ECO:0000256" key="9">
    <source>
        <dbReference type="SAM" id="MobiDB-lite"/>
    </source>
</evidence>
<dbReference type="FunFam" id="3.40.50.300:FF:000365">
    <property type="entry name" value="Ribosome biogenesis ATPase RIX7"/>
    <property type="match status" value="1"/>
</dbReference>
<evidence type="ECO:0000256" key="8">
    <source>
        <dbReference type="SAM" id="Coils"/>
    </source>
</evidence>
<feature type="coiled-coil region" evidence="8">
    <location>
        <begin position="62"/>
        <end position="89"/>
    </location>
</feature>
<dbReference type="Gene3D" id="1.10.8.60">
    <property type="match status" value="2"/>
</dbReference>
<evidence type="ECO:0000256" key="1">
    <source>
        <dbReference type="ARBA" id="ARBA00006914"/>
    </source>
</evidence>
<dbReference type="FunCoup" id="A0A5J5EL07">
    <property type="interactions" value="1001"/>
</dbReference>
<dbReference type="CDD" id="cd19530">
    <property type="entry name" value="RecA-like_NVL_r2-like"/>
    <property type="match status" value="1"/>
</dbReference>
<dbReference type="GO" id="GO:0003723">
    <property type="term" value="F:RNA binding"/>
    <property type="evidence" value="ECO:0007669"/>
    <property type="project" value="TreeGrafter"/>
</dbReference>
<feature type="region of interest" description="Disordered" evidence="9">
    <location>
        <begin position="119"/>
        <end position="193"/>
    </location>
</feature>
<evidence type="ECO:0000256" key="3">
    <source>
        <dbReference type="ARBA" id="ARBA00022741"/>
    </source>
</evidence>
<dbReference type="InterPro" id="IPR027417">
    <property type="entry name" value="P-loop_NTPase"/>
</dbReference>
<dbReference type="Proteomes" id="UP000326924">
    <property type="component" value="Unassembled WGS sequence"/>
</dbReference>
<keyword evidence="3" id="KW-0547">Nucleotide-binding</keyword>
<dbReference type="GO" id="GO:0016887">
    <property type="term" value="F:ATP hydrolysis activity"/>
    <property type="evidence" value="ECO:0007669"/>
    <property type="project" value="InterPro"/>
</dbReference>
<evidence type="ECO:0000313" key="11">
    <source>
        <dbReference type="EMBL" id="KAA8895903.1"/>
    </source>
</evidence>
<proteinExistence type="inferred from homology"/>
<evidence type="ECO:0000313" key="12">
    <source>
        <dbReference type="Proteomes" id="UP000326924"/>
    </source>
</evidence>
<comment type="similarity">
    <text evidence="1">Belongs to the AAA ATPase family.</text>
</comment>
<dbReference type="SUPFAM" id="SSF52540">
    <property type="entry name" value="P-loop containing nucleoside triphosphate hydrolases"/>
    <property type="match status" value="2"/>
</dbReference>
<dbReference type="SMART" id="SM00382">
    <property type="entry name" value="AAA"/>
    <property type="match status" value="2"/>
</dbReference>
<evidence type="ECO:0000256" key="4">
    <source>
        <dbReference type="ARBA" id="ARBA00022840"/>
    </source>
</evidence>
<dbReference type="PANTHER" id="PTHR23077">
    <property type="entry name" value="AAA-FAMILY ATPASE"/>
    <property type="match status" value="1"/>
</dbReference>
<feature type="compositionally biased region" description="Pro residues" evidence="9">
    <location>
        <begin position="135"/>
        <end position="145"/>
    </location>
</feature>
<dbReference type="PROSITE" id="PS00674">
    <property type="entry name" value="AAA"/>
    <property type="match status" value="1"/>
</dbReference>
<feature type="compositionally biased region" description="Low complexity" evidence="9">
    <location>
        <begin position="121"/>
        <end position="134"/>
    </location>
</feature>
<dbReference type="FunFam" id="3.40.50.300:FF:000149">
    <property type="entry name" value="Nuclear valosin-containing protein-like"/>
    <property type="match status" value="1"/>
</dbReference>
<dbReference type="CDD" id="cd19518">
    <property type="entry name" value="RecA-like_NVL_r1-like"/>
    <property type="match status" value="1"/>
</dbReference>
<keyword evidence="12" id="KW-1185">Reference proteome</keyword>
<dbReference type="GO" id="GO:0005524">
    <property type="term" value="F:ATP binding"/>
    <property type="evidence" value="ECO:0007669"/>
    <property type="project" value="UniProtKB-KW"/>
</dbReference>
<dbReference type="Pfam" id="PF17862">
    <property type="entry name" value="AAA_lid_3"/>
    <property type="match status" value="2"/>
</dbReference>
<dbReference type="GO" id="GO:0005634">
    <property type="term" value="C:nucleus"/>
    <property type="evidence" value="ECO:0007669"/>
    <property type="project" value="TreeGrafter"/>
</dbReference>
<dbReference type="GO" id="GO:1990275">
    <property type="term" value="F:preribosome binding"/>
    <property type="evidence" value="ECO:0007669"/>
    <property type="project" value="TreeGrafter"/>
</dbReference>
<organism evidence="11 12">
    <name type="scientific">Sphaerosporella brunnea</name>
    <dbReference type="NCBI Taxonomy" id="1250544"/>
    <lineage>
        <taxon>Eukaryota</taxon>
        <taxon>Fungi</taxon>
        <taxon>Dikarya</taxon>
        <taxon>Ascomycota</taxon>
        <taxon>Pezizomycotina</taxon>
        <taxon>Pezizomycetes</taxon>
        <taxon>Pezizales</taxon>
        <taxon>Pyronemataceae</taxon>
        <taxon>Sphaerosporella</taxon>
    </lineage>
</organism>
<name>A0A5J5EL07_9PEZI</name>
<evidence type="ECO:0000256" key="2">
    <source>
        <dbReference type="ARBA" id="ARBA00022593"/>
    </source>
</evidence>
<keyword evidence="2" id="KW-0962">Peroxisome biogenesis</keyword>
<dbReference type="AlphaFoldDB" id="A0A5J5EL07"/>
<evidence type="ECO:0000256" key="6">
    <source>
        <dbReference type="ARBA" id="ARBA00034532"/>
    </source>
</evidence>
<dbReference type="InterPro" id="IPR003960">
    <property type="entry name" value="ATPase_AAA_CS"/>
</dbReference>
<feature type="compositionally biased region" description="Basic and acidic residues" evidence="9">
    <location>
        <begin position="170"/>
        <end position="190"/>
    </location>
</feature>
<feature type="domain" description="AAA+ ATPase" evidence="10">
    <location>
        <begin position="229"/>
        <end position="369"/>
    </location>
</feature>
<dbReference type="GO" id="GO:0007031">
    <property type="term" value="P:peroxisome organization"/>
    <property type="evidence" value="ECO:0007669"/>
    <property type="project" value="UniProtKB-KW"/>
</dbReference>
<keyword evidence="8" id="KW-0175">Coiled coil</keyword>
<dbReference type="PANTHER" id="PTHR23077:SF171">
    <property type="entry name" value="NUCLEAR VALOSIN-CONTAINING PROTEIN-LIKE"/>
    <property type="match status" value="1"/>
</dbReference>
<dbReference type="Gene3D" id="3.40.50.300">
    <property type="entry name" value="P-loop containing nucleotide triphosphate hydrolases"/>
    <property type="match status" value="2"/>
</dbReference>
<accession>A0A5J5EL07</accession>
<dbReference type="InterPro" id="IPR003593">
    <property type="entry name" value="AAA+_ATPase"/>
</dbReference>
<keyword evidence="11" id="KW-0378">Hydrolase</keyword>
<dbReference type="GO" id="GO:0042254">
    <property type="term" value="P:ribosome biogenesis"/>
    <property type="evidence" value="ECO:0007669"/>
    <property type="project" value="TreeGrafter"/>
</dbReference>
<sequence length="814" mass="89054">MRPPPSKNSASGRLAKALDAKVLSLVRQFVSEQSSDEPTLSLKLSAISAYVASDPSLTRHKKQTLEKSIERALDVLREEDDEEDDLDSEFEGLEVGNLMVPDEKQSNAVNKRITEMWGLNSGASSDAGKAGAPQTPKPELPPQPAVEPVGTPVAVSVPQPPGSPKRRRKDRGDEGRAKRQKADKENRDPPKNVLLKDLGGIDDAVNQLLEFVAFPLMHPEVYEFTGVPIPRGVLLHGPPGCGKTLLATALAGELGLPFLSVSAPSIVSGMSGESEKKVRELFDEAREKAPCLMFLDEIDAITPKRESAQREMERRIVAQMLTCMDDLRPENNEGRPVLIIGATNRPDSLDPALRRAGRFEKEICLTVPDEEAREKIIRVLCQKLRLSGDFDFRMLAKKTPGFVGADLSALTAEAGRAAINRIFQTLKTSPVITERPPPPAEDVIDGDSSAMDVDPPQQPVNNSTTLTTVDVHRPSSLIQNFLAAYPTKLTEEQLTPLTITHDDFLVAVPKIQPSSKREGFATVPDVTWDAIGALQSIRQELQMSIVLPIQDPELFATVGLNKPIGVLLWGPPGCGKTLLAKAVANESHANFISVKGPELLNKYVGESERAVRQVFARARASKPCVIFFDELDALVPRRDDALSESSARVVNTLLTELDGLEDRQSVYVVAATNRPDVIDPAMLRPGRLDKPLLVDLPTEDERFEILKTICRKSPLAPDVNLEALARDKRADCFSGADLNALVREATTSALRRAVFDEGGMAVVREKAQGKNGMKVWVSMVDFEIAFAKVRPSVTREQRAGYKLLATKFGVHQQK</sequence>
<reference evidence="11 12" key="1">
    <citation type="submission" date="2019-09" db="EMBL/GenBank/DDBJ databases">
        <title>Draft genome of the ectomycorrhizal ascomycete Sphaerosporella brunnea.</title>
        <authorList>
            <consortium name="DOE Joint Genome Institute"/>
            <person name="Benucci G.M."/>
            <person name="Marozzi G."/>
            <person name="Antonielli L."/>
            <person name="Sanchez S."/>
            <person name="Marco P."/>
            <person name="Wang X."/>
            <person name="Falini L.B."/>
            <person name="Barry K."/>
            <person name="Haridas S."/>
            <person name="Lipzen A."/>
            <person name="Labutti K."/>
            <person name="Grigoriev I.V."/>
            <person name="Murat C."/>
            <person name="Martin F."/>
            <person name="Albertini E."/>
            <person name="Donnini D."/>
            <person name="Bonito G."/>
        </authorList>
    </citation>
    <scope>NUCLEOTIDE SEQUENCE [LARGE SCALE GENOMIC DNA]</scope>
    <source>
        <strain evidence="11 12">Sb_GMNB300</strain>
    </source>
</reference>
<dbReference type="Pfam" id="PF00004">
    <property type="entry name" value="AAA"/>
    <property type="match status" value="2"/>
</dbReference>
<evidence type="ECO:0000259" key="10">
    <source>
        <dbReference type="SMART" id="SM00382"/>
    </source>
</evidence>
<protein>
    <recommendedName>
        <fullName evidence="6">Peroxisomal ATPase PEX1</fullName>
    </recommendedName>
    <alternativeName>
        <fullName evidence="5">Peroxin-1</fullName>
    </alternativeName>
</protein>
<dbReference type="OrthoDB" id="27435at2759"/>
<dbReference type="InterPro" id="IPR041569">
    <property type="entry name" value="AAA_lid_3"/>
</dbReference>
<evidence type="ECO:0000256" key="5">
    <source>
        <dbReference type="ARBA" id="ARBA00032509"/>
    </source>
</evidence>
<feature type="domain" description="AAA+ ATPase" evidence="10">
    <location>
        <begin position="562"/>
        <end position="698"/>
    </location>
</feature>
<gene>
    <name evidence="11" type="ORF">FN846DRAFT_967430</name>
</gene>
<comment type="caution">
    <text evidence="11">The sequence shown here is derived from an EMBL/GenBank/DDBJ whole genome shotgun (WGS) entry which is preliminary data.</text>
</comment>
<dbReference type="InterPro" id="IPR050168">
    <property type="entry name" value="AAA_ATPase_domain"/>
</dbReference>
<dbReference type="EMBL" id="VXIS01000237">
    <property type="protein sequence ID" value="KAA8895903.1"/>
    <property type="molecule type" value="Genomic_DNA"/>
</dbReference>